<evidence type="ECO:0000256" key="1">
    <source>
        <dbReference type="ARBA" id="ARBA00005417"/>
    </source>
</evidence>
<comment type="similarity">
    <text evidence="1">Belongs to the ABC transporter superfamily.</text>
</comment>
<feature type="domain" description="ABC transporter" evidence="5">
    <location>
        <begin position="25"/>
        <end position="274"/>
    </location>
</feature>
<dbReference type="Pfam" id="PF08352">
    <property type="entry name" value="oligo_HPY"/>
    <property type="match status" value="2"/>
</dbReference>
<proteinExistence type="inferred from homology"/>
<evidence type="ECO:0000256" key="3">
    <source>
        <dbReference type="ARBA" id="ARBA00022741"/>
    </source>
</evidence>
<keyword evidence="7" id="KW-1185">Reference proteome</keyword>
<evidence type="ECO:0000259" key="5">
    <source>
        <dbReference type="PROSITE" id="PS50893"/>
    </source>
</evidence>
<dbReference type="PROSITE" id="PS00211">
    <property type="entry name" value="ABC_TRANSPORTER_1"/>
    <property type="match status" value="2"/>
</dbReference>
<evidence type="ECO:0000313" key="7">
    <source>
        <dbReference type="Proteomes" id="UP001055868"/>
    </source>
</evidence>
<dbReference type="InterPro" id="IPR017871">
    <property type="entry name" value="ABC_transporter-like_CS"/>
</dbReference>
<dbReference type="EMBL" id="CP097218">
    <property type="protein sequence ID" value="UQN28217.1"/>
    <property type="molecule type" value="Genomic_DNA"/>
</dbReference>
<dbReference type="PANTHER" id="PTHR43776">
    <property type="entry name" value="TRANSPORT ATP-BINDING PROTEIN"/>
    <property type="match status" value="1"/>
</dbReference>
<dbReference type="GO" id="GO:0005524">
    <property type="term" value="F:ATP binding"/>
    <property type="evidence" value="ECO:0007669"/>
    <property type="project" value="UniProtKB-KW"/>
</dbReference>
<keyword evidence="4 6" id="KW-0067">ATP-binding</keyword>
<protein>
    <submittedName>
        <fullName evidence="6">ABC transporter ATP-binding protein</fullName>
    </submittedName>
</protein>
<dbReference type="RefSeq" id="WP_249477246.1">
    <property type="nucleotide sequence ID" value="NZ_CP097218.1"/>
</dbReference>
<evidence type="ECO:0000313" key="6">
    <source>
        <dbReference type="EMBL" id="UQN28217.1"/>
    </source>
</evidence>
<feature type="domain" description="ABC transporter" evidence="5">
    <location>
        <begin position="300"/>
        <end position="539"/>
    </location>
</feature>
<dbReference type="InterPro" id="IPR027417">
    <property type="entry name" value="P-loop_NTPase"/>
</dbReference>
<dbReference type="InterPro" id="IPR003439">
    <property type="entry name" value="ABC_transporter-like_ATP-bd"/>
</dbReference>
<sequence length="552" mass="59695">MNESTRTSSGRDVPQTLHGAASPVLRIQDLAVQYVRRGRSTTAVDEVSLQIAPGESVALVGESGSGKTTIARSVLGLLDERARVHGSVEVAGRDLLELGARGARRLRGRDIGYVPQDPGGSLDPLKRVLDQVVEPLRIHRIGDPRQHRGRALQALRDAGLDDPRALAGRWPHELSGGQRQRVLIAAAMVIEPALIVADEPTSALDVTVQRRILDRIGELTSSHGTSLLLITHDLAIAADRTDRTLALRTGKVVDEGPSRSLLVAPQHPYTRALVDAIPGRSRTLEEIEPPRPSPEDEPLVRARGIARTFGSRREPVTALLPTDLEVRPGDSIGIVGESGSGKTTLARILLGLTRPDEGDVHVAGRAVTRGDRAIRRVVQPVFQNPHSSFDPARTVGWSALEPVRALAPRPRAARRQLLERLFRDVGLDPVLAGRRPDELSGGQLQRVAIARALSVEPQVLVCDEAVSALDVTVQAQILALLARLQHEHRLALVFITHDLGVLRQVCRDVLVMRRGEVVERGATADVLTDPQTDYTRELIAAIPGAAEEAPLV</sequence>
<dbReference type="PROSITE" id="PS50893">
    <property type="entry name" value="ABC_TRANSPORTER_2"/>
    <property type="match status" value="2"/>
</dbReference>
<dbReference type="InterPro" id="IPR003593">
    <property type="entry name" value="AAA+_ATPase"/>
</dbReference>
<dbReference type="Pfam" id="PF00005">
    <property type="entry name" value="ABC_tran"/>
    <property type="match status" value="2"/>
</dbReference>
<dbReference type="InterPro" id="IPR013563">
    <property type="entry name" value="Oligopep_ABC_C"/>
</dbReference>
<evidence type="ECO:0000256" key="2">
    <source>
        <dbReference type="ARBA" id="ARBA00022448"/>
    </source>
</evidence>
<reference evidence="6" key="1">
    <citation type="submission" date="2022-05" db="EMBL/GenBank/DDBJ databases">
        <title>Genomic analysis of Brachybacterium sp. CBA3104.</title>
        <authorList>
            <person name="Roh S.W."/>
            <person name="Kim Y.B."/>
            <person name="Kim Y."/>
        </authorList>
    </citation>
    <scope>NUCLEOTIDE SEQUENCE</scope>
    <source>
        <strain evidence="6">CBA3104</strain>
    </source>
</reference>
<keyword evidence="2" id="KW-0813">Transport</keyword>
<organism evidence="6 7">
    <name type="scientific">Brachybacterium kimchii</name>
    <dbReference type="NCBI Taxonomy" id="2942909"/>
    <lineage>
        <taxon>Bacteria</taxon>
        <taxon>Bacillati</taxon>
        <taxon>Actinomycetota</taxon>
        <taxon>Actinomycetes</taxon>
        <taxon>Micrococcales</taxon>
        <taxon>Dermabacteraceae</taxon>
        <taxon>Brachybacterium</taxon>
    </lineage>
</organism>
<dbReference type="PANTHER" id="PTHR43776:SF7">
    <property type="entry name" value="D,D-DIPEPTIDE TRANSPORT ATP-BINDING PROTEIN DDPF-RELATED"/>
    <property type="match status" value="1"/>
</dbReference>
<accession>A0ABY4N0Y8</accession>
<dbReference type="SMART" id="SM00382">
    <property type="entry name" value="AAA"/>
    <property type="match status" value="2"/>
</dbReference>
<dbReference type="Gene3D" id="3.40.50.300">
    <property type="entry name" value="P-loop containing nucleotide triphosphate hydrolases"/>
    <property type="match status" value="2"/>
</dbReference>
<keyword evidence="3" id="KW-0547">Nucleotide-binding</keyword>
<dbReference type="SUPFAM" id="SSF52540">
    <property type="entry name" value="P-loop containing nucleoside triphosphate hydrolases"/>
    <property type="match status" value="2"/>
</dbReference>
<name>A0ABY4N0Y8_9MICO</name>
<dbReference type="NCBIfam" id="NF007739">
    <property type="entry name" value="PRK10419.1"/>
    <property type="match status" value="2"/>
</dbReference>
<dbReference type="CDD" id="cd03257">
    <property type="entry name" value="ABC_NikE_OppD_transporters"/>
    <property type="match status" value="2"/>
</dbReference>
<evidence type="ECO:0000256" key="4">
    <source>
        <dbReference type="ARBA" id="ARBA00022840"/>
    </source>
</evidence>
<gene>
    <name evidence="6" type="ORF">M4486_11200</name>
</gene>
<dbReference type="InterPro" id="IPR050319">
    <property type="entry name" value="ABC_transp_ATP-bind"/>
</dbReference>
<dbReference type="Proteomes" id="UP001055868">
    <property type="component" value="Chromosome"/>
</dbReference>